<gene>
    <name evidence="5" type="ORF">CcCBS67573_g01955</name>
</gene>
<dbReference type="InterPro" id="IPR001360">
    <property type="entry name" value="Glyco_hydro_1"/>
</dbReference>
<keyword evidence="2" id="KW-0378">Hydrolase</keyword>
<dbReference type="EMBL" id="QEAP01000036">
    <property type="protein sequence ID" value="TPX76792.1"/>
    <property type="molecule type" value="Genomic_DNA"/>
</dbReference>
<name>A0A507FKN8_9FUNG</name>
<organism evidence="5 6">
    <name type="scientific">Chytriomyces confervae</name>
    <dbReference type="NCBI Taxonomy" id="246404"/>
    <lineage>
        <taxon>Eukaryota</taxon>
        <taxon>Fungi</taxon>
        <taxon>Fungi incertae sedis</taxon>
        <taxon>Chytridiomycota</taxon>
        <taxon>Chytridiomycota incertae sedis</taxon>
        <taxon>Chytridiomycetes</taxon>
        <taxon>Chytridiales</taxon>
        <taxon>Chytriomycetaceae</taxon>
        <taxon>Chytriomyces</taxon>
    </lineage>
</organism>
<proteinExistence type="inferred from homology"/>
<accession>A0A507FKN8</accession>
<dbReference type="PANTHER" id="PTHR10353:SF36">
    <property type="entry name" value="LP05116P"/>
    <property type="match status" value="1"/>
</dbReference>
<evidence type="ECO:0000256" key="3">
    <source>
        <dbReference type="ARBA" id="ARBA00023295"/>
    </source>
</evidence>
<dbReference type="Gene3D" id="3.20.20.80">
    <property type="entry name" value="Glycosidases"/>
    <property type="match status" value="1"/>
</dbReference>
<dbReference type="OrthoDB" id="65569at2759"/>
<evidence type="ECO:0000256" key="4">
    <source>
        <dbReference type="RuleBase" id="RU003690"/>
    </source>
</evidence>
<dbReference type="SUPFAM" id="SSF51445">
    <property type="entry name" value="(Trans)glycosidases"/>
    <property type="match status" value="1"/>
</dbReference>
<dbReference type="GO" id="GO:0008422">
    <property type="term" value="F:beta-glucosidase activity"/>
    <property type="evidence" value="ECO:0007669"/>
    <property type="project" value="TreeGrafter"/>
</dbReference>
<comment type="similarity">
    <text evidence="1 4">Belongs to the glycosyl hydrolase 1 family.</text>
</comment>
<dbReference type="Pfam" id="PF00232">
    <property type="entry name" value="Glyco_hydro_1"/>
    <property type="match status" value="1"/>
</dbReference>
<dbReference type="GO" id="GO:0005975">
    <property type="term" value="P:carbohydrate metabolic process"/>
    <property type="evidence" value="ECO:0007669"/>
    <property type="project" value="InterPro"/>
</dbReference>
<dbReference type="PANTHER" id="PTHR10353">
    <property type="entry name" value="GLYCOSYL HYDROLASE"/>
    <property type="match status" value="1"/>
</dbReference>
<reference evidence="5 6" key="1">
    <citation type="journal article" date="2019" name="Sci. Rep.">
        <title>Comparative genomics of chytrid fungi reveal insights into the obligate biotrophic and pathogenic lifestyle of Synchytrium endobioticum.</title>
        <authorList>
            <person name="van de Vossenberg B.T.L.H."/>
            <person name="Warris S."/>
            <person name="Nguyen H.D.T."/>
            <person name="van Gent-Pelzer M.P.E."/>
            <person name="Joly D.L."/>
            <person name="van de Geest H.C."/>
            <person name="Bonants P.J.M."/>
            <person name="Smith D.S."/>
            <person name="Levesque C.A."/>
            <person name="van der Lee T.A.J."/>
        </authorList>
    </citation>
    <scope>NUCLEOTIDE SEQUENCE [LARGE SCALE GENOMIC DNA]</scope>
    <source>
        <strain evidence="5 6">CBS 675.73</strain>
    </source>
</reference>
<keyword evidence="3" id="KW-0326">Glycosidase</keyword>
<comment type="caution">
    <text evidence="5">The sequence shown here is derived from an EMBL/GenBank/DDBJ whole genome shotgun (WGS) entry which is preliminary data.</text>
</comment>
<dbReference type="STRING" id="246404.A0A507FKN8"/>
<keyword evidence="6" id="KW-1185">Reference proteome</keyword>
<dbReference type="Proteomes" id="UP000320333">
    <property type="component" value="Unassembled WGS sequence"/>
</dbReference>
<protein>
    <recommendedName>
        <fullName evidence="7">Beta-glucosidase</fullName>
    </recommendedName>
</protein>
<evidence type="ECO:0000313" key="5">
    <source>
        <dbReference type="EMBL" id="TPX76792.1"/>
    </source>
</evidence>
<dbReference type="AlphaFoldDB" id="A0A507FKN8"/>
<dbReference type="PRINTS" id="PR00131">
    <property type="entry name" value="GLHYDRLASE1"/>
</dbReference>
<evidence type="ECO:0008006" key="7">
    <source>
        <dbReference type="Google" id="ProtNLM"/>
    </source>
</evidence>
<evidence type="ECO:0000256" key="2">
    <source>
        <dbReference type="ARBA" id="ARBA00022801"/>
    </source>
</evidence>
<sequence length="535" mass="60693">MAATAPVKLAWGFGGSAMQMEGAWNQGGKSPSVFDNAYIDHQTRPTYGTPFMSADHYHRMKEDLGYLGQLGATAYRFSVAWTRILPNCTGTPNPEGIKLYSDMIDEVKRQGAEPYLTMFHWDLPQSCQDQFNGWQSDRIIEVFADYANILFDNFGDRVNYWLTLNEPRANCDFCMYRPKFPPFTTTSDTVYYQCIHNSFLAHATVVRNARARSDGANWKISIPNVVDWIDPDPGAAAKEYYESTLMQIEWFFDPCFRGDYGPNIKRLLPLPEFTPAQQELMKNSCDYIGINIYNSMTNNLPADPTTTDHHYWWFQPGEVAPYTAQEAGKPSAYWPHPRPEGVRALPKMLYERYEKEVVITELGYHVPRSVEATFEQAVNDDLRVKYWEMNAPNVIALITEDNVPLTAVLAWCLIDNYEFESYEFRWGHIAVDYWDPATGKVNNDKGSLKRAIKKSAIYMRDFFGNHTVSPFNNPRDTVQPANTAIVTTALASQVKVHSSNHPKVAELVALEMVSGGAEKWDYGLFVAVVAVLGGV</sequence>
<evidence type="ECO:0000313" key="6">
    <source>
        <dbReference type="Proteomes" id="UP000320333"/>
    </source>
</evidence>
<evidence type="ECO:0000256" key="1">
    <source>
        <dbReference type="ARBA" id="ARBA00010838"/>
    </source>
</evidence>
<dbReference type="InterPro" id="IPR017853">
    <property type="entry name" value="GH"/>
</dbReference>